<protein>
    <submittedName>
        <fullName evidence="2">Uncharacterized protein</fullName>
    </submittedName>
</protein>
<dbReference type="EMBL" id="JAANBB010000403">
    <property type="protein sequence ID" value="KAF7542944.1"/>
    <property type="molecule type" value="Genomic_DNA"/>
</dbReference>
<feature type="compositionally biased region" description="Polar residues" evidence="1">
    <location>
        <begin position="459"/>
        <end position="470"/>
    </location>
</feature>
<organism evidence="2 3">
    <name type="scientific">Cylindrodendrum hubeiense</name>
    <dbReference type="NCBI Taxonomy" id="595255"/>
    <lineage>
        <taxon>Eukaryota</taxon>
        <taxon>Fungi</taxon>
        <taxon>Dikarya</taxon>
        <taxon>Ascomycota</taxon>
        <taxon>Pezizomycotina</taxon>
        <taxon>Sordariomycetes</taxon>
        <taxon>Hypocreomycetidae</taxon>
        <taxon>Hypocreales</taxon>
        <taxon>Nectriaceae</taxon>
        <taxon>Cylindrodendrum</taxon>
    </lineage>
</organism>
<feature type="compositionally biased region" description="Polar residues" evidence="1">
    <location>
        <begin position="391"/>
        <end position="409"/>
    </location>
</feature>
<accession>A0A9P5H1L3</accession>
<feature type="region of interest" description="Disordered" evidence="1">
    <location>
        <begin position="556"/>
        <end position="583"/>
    </location>
</feature>
<proteinExistence type="predicted"/>
<feature type="region of interest" description="Disordered" evidence="1">
    <location>
        <begin position="449"/>
        <end position="541"/>
    </location>
</feature>
<dbReference type="AlphaFoldDB" id="A0A9P5H1L3"/>
<evidence type="ECO:0000256" key="1">
    <source>
        <dbReference type="SAM" id="MobiDB-lite"/>
    </source>
</evidence>
<reference evidence="2" key="1">
    <citation type="submission" date="2020-03" db="EMBL/GenBank/DDBJ databases">
        <title>Draft Genome Sequence of Cylindrodendrum hubeiense.</title>
        <authorList>
            <person name="Buettner E."/>
            <person name="Kellner H."/>
        </authorList>
    </citation>
    <scope>NUCLEOTIDE SEQUENCE</scope>
    <source>
        <strain evidence="2">IHI 201604</strain>
    </source>
</reference>
<dbReference type="OrthoDB" id="5327538at2759"/>
<feature type="compositionally biased region" description="Polar residues" evidence="1">
    <location>
        <begin position="567"/>
        <end position="583"/>
    </location>
</feature>
<evidence type="ECO:0000313" key="2">
    <source>
        <dbReference type="EMBL" id="KAF7542944.1"/>
    </source>
</evidence>
<comment type="caution">
    <text evidence="2">The sequence shown here is derived from an EMBL/GenBank/DDBJ whole genome shotgun (WGS) entry which is preliminary data.</text>
</comment>
<name>A0A9P5H1L3_9HYPO</name>
<gene>
    <name evidence="2" type="ORF">G7Z17_g11141</name>
</gene>
<feature type="compositionally biased region" description="Basic residues" evidence="1">
    <location>
        <begin position="471"/>
        <end position="483"/>
    </location>
</feature>
<evidence type="ECO:0000313" key="3">
    <source>
        <dbReference type="Proteomes" id="UP000722485"/>
    </source>
</evidence>
<keyword evidence="3" id="KW-1185">Reference proteome</keyword>
<feature type="region of interest" description="Disordered" evidence="1">
    <location>
        <begin position="385"/>
        <end position="410"/>
    </location>
</feature>
<dbReference type="Proteomes" id="UP000722485">
    <property type="component" value="Unassembled WGS sequence"/>
</dbReference>
<feature type="compositionally biased region" description="Basic residues" evidence="1">
    <location>
        <begin position="507"/>
        <end position="518"/>
    </location>
</feature>
<sequence length="675" mass="75262">MASPTEQRLVALLRSDHIKDFLLPLLSTEDICAIRQTSSACCNLITKRLFTRIHVSFSASTFTRPARVAALARIGHHIEHLTFYLPHSDATFLPPLIHPVSGNEISFLYTPHTSMGSVLSRPKYANSELGDILTQQYPPMFHAATNVPSFINAMRNLPNIRHLTIRCPGQNPRERYRRNIVDYALISLRISLERAPLTKLHKLSLSSVHPTAFNYLRHVPGFGSVPSAGRRWNQIRKLSISVDAWDFYGSSPGLDHLKIMDDYIRNFAPNLEKFAFNWLGRKGPCPVSLAGDPLFAPPRANKKLFHEVTSPMSPLPIRPTRGPIHFPKLRYLQIRNSTMNAPQLSQLINSHRGTVKEFDFESVSLANNGNWDDALAPLDSDSLWSRSSSSMATNTPSECSLVTSPSSEYLPSPSAAVAAASRELMDLDLGGFIFSDSDREIIDSLSGDDDATTILAPASTESEFGESFTTRLRKRSRRRRRKHRDGDDTPEKPTLSHQHSVSDHRSPLSRHKPSRPHLKTSLDEEFLRPETPVPNPISAPILNADPQPILLQPTIYDPATKPASKPATKQATITTTGPDHNISPVQRNIQQEESHRLFAEDAAARTSALQKAKAAVLTKLSREFYNKKPRPVEPNACRFLAGRDLGTAFGPNMVMEDCRGLESRSLLVPLMFSRS</sequence>